<dbReference type="InterPro" id="IPR017804">
    <property type="entry name" value="MeTrfase_EgtD-like"/>
</dbReference>
<gene>
    <name evidence="4" type="ORF">MAGMO_1575</name>
</gene>
<dbReference type="SUPFAM" id="SSF53335">
    <property type="entry name" value="S-adenosyl-L-methionine-dependent methyltransferases"/>
    <property type="match status" value="1"/>
</dbReference>
<dbReference type="PANTHER" id="PTHR43397">
    <property type="entry name" value="ERGOTHIONEINE BIOSYNTHESIS PROTEIN 1"/>
    <property type="match status" value="1"/>
</dbReference>
<name>A0A1S7LH86_MAGMO</name>
<evidence type="ECO:0000256" key="2">
    <source>
        <dbReference type="ARBA" id="ARBA00022679"/>
    </source>
</evidence>
<dbReference type="EMBL" id="LO017727">
    <property type="protein sequence ID" value="CRH05763.1"/>
    <property type="molecule type" value="Genomic_DNA"/>
</dbReference>
<accession>A0A1S7LH86</accession>
<dbReference type="PIRSF" id="PIRSF018005">
    <property type="entry name" value="UCP018005"/>
    <property type="match status" value="1"/>
</dbReference>
<dbReference type="AlphaFoldDB" id="A0A1S7LH86"/>
<protein>
    <recommendedName>
        <fullName evidence="3">Histidine-specific methyltransferase SAM-dependent domain-containing protein</fullName>
    </recommendedName>
</protein>
<evidence type="ECO:0000256" key="1">
    <source>
        <dbReference type="ARBA" id="ARBA00022603"/>
    </source>
</evidence>
<evidence type="ECO:0000313" key="4">
    <source>
        <dbReference type="EMBL" id="CRH05763.1"/>
    </source>
</evidence>
<dbReference type="NCBIfam" id="TIGR03438">
    <property type="entry name" value="egtD_ergothio"/>
    <property type="match status" value="1"/>
</dbReference>
<reference evidence="4" key="1">
    <citation type="submission" date="2015-04" db="EMBL/GenBank/DDBJ databases">
        <authorList>
            <person name="Syromyatnikov M.Y."/>
            <person name="Popov V.N."/>
        </authorList>
    </citation>
    <scope>NUCLEOTIDE SEQUENCE</scope>
    <source>
        <strain evidence="4">MO-1</strain>
    </source>
</reference>
<evidence type="ECO:0000259" key="3">
    <source>
        <dbReference type="Pfam" id="PF10017"/>
    </source>
</evidence>
<keyword evidence="2" id="KW-0808">Transferase</keyword>
<keyword evidence="1" id="KW-0489">Methyltransferase</keyword>
<dbReference type="GO" id="GO:0008168">
    <property type="term" value="F:methyltransferase activity"/>
    <property type="evidence" value="ECO:0007669"/>
    <property type="project" value="UniProtKB-KW"/>
</dbReference>
<dbReference type="InterPro" id="IPR019257">
    <property type="entry name" value="MeTrfase_dom"/>
</dbReference>
<feature type="domain" description="Histidine-specific methyltransferase SAM-dependent" evidence="3">
    <location>
        <begin position="47"/>
        <end position="345"/>
    </location>
</feature>
<sequence length="350" mass="39023">MKPEQQTSLPDYGFTPCAIQQLLDDKPDRCQAIRGFYDDHPTPAQLKDEVVEGLSADKKRLSPKFFYDAEGSKLFDAITELPEYYPTRTEIELIRTYGHEMAEAAGEGSVLIELGSGSSLKVRLLLEALSPAAYVPVDISKQHLLESAETLAKLFPKTAVFPVCADYSGPFHIPKLSEEAPRLVFFPGSSIGNFEPEEAIALLKRTSALLGDGGGLLIGVDLPKDPQLLNDAYNDAQGVTAAFNKNLLTRINREVGADFDLGQFEHHAFYDEQLNRIEMHLISQQDQAVHMGGHQFQFSQDETIHTESSHKYSVKTFQQMAAKAGFYDEAVWVDENNFFSIHFMRVGKTN</sequence>
<organism evidence="4">
    <name type="scientific">Magnetococcus massalia (strain MO-1)</name>
    <dbReference type="NCBI Taxonomy" id="451514"/>
    <lineage>
        <taxon>Bacteria</taxon>
        <taxon>Pseudomonadati</taxon>
        <taxon>Pseudomonadota</taxon>
        <taxon>Magnetococcia</taxon>
        <taxon>Magnetococcales</taxon>
        <taxon>Magnetococcaceae</taxon>
        <taxon>Magnetococcus</taxon>
    </lineage>
</organism>
<dbReference type="InterPro" id="IPR035094">
    <property type="entry name" value="EgtD"/>
</dbReference>
<dbReference type="PANTHER" id="PTHR43397:SF1">
    <property type="entry name" value="ERGOTHIONEINE BIOSYNTHESIS PROTEIN 1"/>
    <property type="match status" value="1"/>
</dbReference>
<dbReference type="Gene3D" id="3.40.50.150">
    <property type="entry name" value="Vaccinia Virus protein VP39"/>
    <property type="match status" value="1"/>
</dbReference>
<dbReference type="Pfam" id="PF10017">
    <property type="entry name" value="Methyltransf_33"/>
    <property type="match status" value="1"/>
</dbReference>
<proteinExistence type="predicted"/>
<dbReference type="InterPro" id="IPR029063">
    <property type="entry name" value="SAM-dependent_MTases_sf"/>
</dbReference>
<dbReference type="InterPro" id="IPR051128">
    <property type="entry name" value="EgtD_Methyltrsf_superfamily"/>
</dbReference>
<dbReference type="GO" id="GO:0032259">
    <property type="term" value="P:methylation"/>
    <property type="evidence" value="ECO:0007669"/>
    <property type="project" value="UniProtKB-KW"/>
</dbReference>